<dbReference type="InterPro" id="IPR005170">
    <property type="entry name" value="Transptr-assoc_dom"/>
</dbReference>
<evidence type="ECO:0000256" key="12">
    <source>
        <dbReference type="SAM" id="Phobius"/>
    </source>
</evidence>
<evidence type="ECO:0000256" key="6">
    <source>
        <dbReference type="ARBA" id="ARBA00022989"/>
    </source>
</evidence>
<comment type="similarity">
    <text evidence="2">Belongs to the UPF0053 family.</text>
</comment>
<evidence type="ECO:0000313" key="16">
    <source>
        <dbReference type="Proteomes" id="UP000321248"/>
    </source>
</evidence>
<dbReference type="RefSeq" id="WP_147890587.1">
    <property type="nucleotide sequence ID" value="NZ_VRTS01000001.1"/>
</dbReference>
<dbReference type="CDD" id="cd04590">
    <property type="entry name" value="CBS_pair_CorC_HlyC_assoc"/>
    <property type="match status" value="1"/>
</dbReference>
<evidence type="ECO:0000259" key="13">
    <source>
        <dbReference type="PROSITE" id="PS51371"/>
    </source>
</evidence>
<comment type="caution">
    <text evidence="15">The sequence shown here is derived from an EMBL/GenBank/DDBJ whole genome shotgun (WGS) entry which is preliminary data.</text>
</comment>
<evidence type="ECO:0000256" key="4">
    <source>
        <dbReference type="ARBA" id="ARBA00022692"/>
    </source>
</evidence>
<feature type="transmembrane region" description="Helical" evidence="12">
    <location>
        <begin position="62"/>
        <end position="86"/>
    </location>
</feature>
<dbReference type="InterPro" id="IPR046342">
    <property type="entry name" value="CBS_dom_sf"/>
</dbReference>
<evidence type="ECO:0000256" key="9">
    <source>
        <dbReference type="PROSITE-ProRule" id="PRU00703"/>
    </source>
</evidence>
<keyword evidence="6 10" id="KW-1133">Transmembrane helix</keyword>
<dbReference type="PROSITE" id="PS51371">
    <property type="entry name" value="CBS"/>
    <property type="match status" value="1"/>
</dbReference>
<dbReference type="Pfam" id="PF01595">
    <property type="entry name" value="CNNM"/>
    <property type="match status" value="1"/>
</dbReference>
<evidence type="ECO:0000313" key="15">
    <source>
        <dbReference type="EMBL" id="TXK65914.1"/>
    </source>
</evidence>
<keyword evidence="7 9" id="KW-0129">CBS domain</keyword>
<protein>
    <submittedName>
        <fullName evidence="15">DUF21 domain-containing protein</fullName>
    </submittedName>
</protein>
<accession>A0A5C8KV75</accession>
<dbReference type="GO" id="GO:0005886">
    <property type="term" value="C:plasma membrane"/>
    <property type="evidence" value="ECO:0007669"/>
    <property type="project" value="UniProtKB-SubCell"/>
</dbReference>
<dbReference type="Gene3D" id="3.10.580.10">
    <property type="entry name" value="CBS-domain"/>
    <property type="match status" value="1"/>
</dbReference>
<dbReference type="GO" id="GO:0050660">
    <property type="term" value="F:flavin adenine dinucleotide binding"/>
    <property type="evidence" value="ECO:0007669"/>
    <property type="project" value="InterPro"/>
</dbReference>
<feature type="compositionally biased region" description="Pro residues" evidence="11">
    <location>
        <begin position="427"/>
        <end position="437"/>
    </location>
</feature>
<organism evidence="15 16">
    <name type="scientific">Alkalisalibacterium limincola</name>
    <dbReference type="NCBI Taxonomy" id="2699169"/>
    <lineage>
        <taxon>Bacteria</taxon>
        <taxon>Pseudomonadati</taxon>
        <taxon>Pseudomonadota</taxon>
        <taxon>Gammaproteobacteria</taxon>
        <taxon>Lysobacterales</taxon>
        <taxon>Lysobacteraceae</taxon>
        <taxon>Alkalisalibacterium</taxon>
    </lineage>
</organism>
<evidence type="ECO:0000256" key="11">
    <source>
        <dbReference type="SAM" id="MobiDB-lite"/>
    </source>
</evidence>
<evidence type="ECO:0000256" key="8">
    <source>
        <dbReference type="ARBA" id="ARBA00023136"/>
    </source>
</evidence>
<keyword evidence="16" id="KW-1185">Reference proteome</keyword>
<comment type="subcellular location">
    <subcellularLocation>
        <location evidence="1">Cell membrane</location>
        <topology evidence="1">Multi-pass membrane protein</topology>
    </subcellularLocation>
</comment>
<dbReference type="InterPro" id="IPR016169">
    <property type="entry name" value="FAD-bd_PCMH_sub2"/>
</dbReference>
<evidence type="ECO:0000256" key="2">
    <source>
        <dbReference type="ARBA" id="ARBA00006337"/>
    </source>
</evidence>
<name>A0A5C8KV75_9GAMM</name>
<dbReference type="EMBL" id="VRTS01000001">
    <property type="protein sequence ID" value="TXK65914.1"/>
    <property type="molecule type" value="Genomic_DNA"/>
</dbReference>
<evidence type="ECO:0000256" key="7">
    <source>
        <dbReference type="ARBA" id="ARBA00023122"/>
    </source>
</evidence>
<dbReference type="Pfam" id="PF00571">
    <property type="entry name" value="CBS"/>
    <property type="match status" value="1"/>
</dbReference>
<feature type="domain" description="CBS" evidence="13">
    <location>
        <begin position="274"/>
        <end position="331"/>
    </location>
</feature>
<evidence type="ECO:0000256" key="1">
    <source>
        <dbReference type="ARBA" id="ARBA00004651"/>
    </source>
</evidence>
<keyword evidence="5" id="KW-0677">Repeat</keyword>
<keyword evidence="8 10" id="KW-0472">Membrane</keyword>
<feature type="transmembrane region" description="Helical" evidence="12">
    <location>
        <begin position="93"/>
        <end position="112"/>
    </location>
</feature>
<dbReference type="AlphaFoldDB" id="A0A5C8KV75"/>
<dbReference type="Gene3D" id="3.30.465.10">
    <property type="match status" value="1"/>
</dbReference>
<keyword evidence="4 10" id="KW-0812">Transmembrane</keyword>
<evidence type="ECO:0000256" key="5">
    <source>
        <dbReference type="ARBA" id="ARBA00022737"/>
    </source>
</evidence>
<feature type="domain" description="CNNM transmembrane" evidence="14">
    <location>
        <begin position="2"/>
        <end position="189"/>
    </location>
</feature>
<sequence length="437" mass="48490">MDAIPLTALFSALGVLLLFSAFFSGSETALMSINRYRLLHLAREGHRGAMLAQRLLEQPDRLIGLILLGNNFVNILASALATVAFVRMAGEAGVLVATVVMTVVVLIFAEVAPKTLAAFKPERVALPASYVLYPMLRLFYPVVRVINFLAGLVLRLFGHRRMPGDDQALSQAELRTLLQEGGGLIPDSHRRMLLNILALEEARVEDIMVPRNEIHGIDLDVSIEELRMELANCPFGRVVVYRDSIENIVGTLNIRTLVDVQGRQPVDHALIEARMRAPYFIPEGARLPQQLLEFQRTERRLALVVDEYGDIVGLVTLADILEEIVGEFTTEPGKNTRLIHHESDGSVMVDGRIPVHSLNRRLDWDLPTDPARTLSGLIVSQLETLPMPGTELEIEDYHMRIELVRDNVVRRVRVMPPVTPGSSNGLPTPPGPDSRAD</sequence>
<keyword evidence="3" id="KW-1003">Cell membrane</keyword>
<dbReference type="InterPro" id="IPR002550">
    <property type="entry name" value="CNNM"/>
</dbReference>
<dbReference type="SUPFAM" id="SSF56176">
    <property type="entry name" value="FAD-binding/transporter-associated domain-like"/>
    <property type="match status" value="1"/>
</dbReference>
<evidence type="ECO:0000259" key="14">
    <source>
        <dbReference type="PROSITE" id="PS51846"/>
    </source>
</evidence>
<dbReference type="PANTHER" id="PTHR22777:SF32">
    <property type="entry name" value="UPF0053 INNER MEMBRANE PROTEIN YFJD"/>
    <property type="match status" value="1"/>
</dbReference>
<proteinExistence type="inferred from homology"/>
<evidence type="ECO:0000256" key="3">
    <source>
        <dbReference type="ARBA" id="ARBA00022475"/>
    </source>
</evidence>
<dbReference type="InterPro" id="IPR036318">
    <property type="entry name" value="FAD-bd_PCMH-like_sf"/>
</dbReference>
<dbReference type="InterPro" id="IPR000644">
    <property type="entry name" value="CBS_dom"/>
</dbReference>
<dbReference type="Proteomes" id="UP000321248">
    <property type="component" value="Unassembled WGS sequence"/>
</dbReference>
<dbReference type="PANTHER" id="PTHR22777">
    <property type="entry name" value="HEMOLYSIN-RELATED"/>
    <property type="match status" value="1"/>
</dbReference>
<dbReference type="SUPFAM" id="SSF54631">
    <property type="entry name" value="CBS-domain pair"/>
    <property type="match status" value="1"/>
</dbReference>
<dbReference type="OrthoDB" id="9797674at2"/>
<dbReference type="SMART" id="SM01091">
    <property type="entry name" value="CorC_HlyC"/>
    <property type="match status" value="1"/>
</dbReference>
<dbReference type="Pfam" id="PF03471">
    <property type="entry name" value="CorC_HlyC"/>
    <property type="match status" value="1"/>
</dbReference>
<dbReference type="PROSITE" id="PS51846">
    <property type="entry name" value="CNNM"/>
    <property type="match status" value="1"/>
</dbReference>
<evidence type="ECO:0000256" key="10">
    <source>
        <dbReference type="PROSITE-ProRule" id="PRU01193"/>
    </source>
</evidence>
<reference evidence="15 16" key="1">
    <citation type="submission" date="2019-08" db="EMBL/GenBank/DDBJ databases">
        <authorList>
            <person name="Karlyshev A.V."/>
        </authorList>
    </citation>
    <scope>NUCLEOTIDE SEQUENCE [LARGE SCALE GENOMIC DNA]</scope>
    <source>
        <strain evidence="15 16">Alg18-2.2</strain>
    </source>
</reference>
<feature type="region of interest" description="Disordered" evidence="11">
    <location>
        <begin position="415"/>
        <end position="437"/>
    </location>
</feature>
<dbReference type="InterPro" id="IPR044751">
    <property type="entry name" value="Ion_transp-like_CBS"/>
</dbReference>
<gene>
    <name evidence="15" type="ORF">FU658_02250</name>
</gene>